<evidence type="ECO:0000256" key="1">
    <source>
        <dbReference type="ARBA" id="ARBA00004651"/>
    </source>
</evidence>
<dbReference type="PANTHER" id="PTHR30221">
    <property type="entry name" value="SMALL-CONDUCTANCE MECHANOSENSITIVE CHANNEL"/>
    <property type="match status" value="1"/>
</dbReference>
<dbReference type="Pfam" id="PF00924">
    <property type="entry name" value="MS_channel_2nd"/>
    <property type="match status" value="1"/>
</dbReference>
<name>A0AAE3HD05_9EURY</name>
<keyword evidence="9" id="KW-1185">Reference proteome</keyword>
<dbReference type="InterPro" id="IPR006685">
    <property type="entry name" value="MscS_channel_2nd"/>
</dbReference>
<feature type="domain" description="Mechanosensitive ion channel MscS" evidence="7">
    <location>
        <begin position="88"/>
        <end position="146"/>
    </location>
</feature>
<evidence type="ECO:0000256" key="6">
    <source>
        <dbReference type="SAM" id="Phobius"/>
    </source>
</evidence>
<dbReference type="GO" id="GO:0005886">
    <property type="term" value="C:plasma membrane"/>
    <property type="evidence" value="ECO:0007669"/>
    <property type="project" value="UniProtKB-SubCell"/>
</dbReference>
<dbReference type="EMBL" id="JTEO01000006">
    <property type="protein sequence ID" value="MCQ6963618.1"/>
    <property type="molecule type" value="Genomic_DNA"/>
</dbReference>
<feature type="transmembrane region" description="Helical" evidence="6">
    <location>
        <begin position="39"/>
        <end position="62"/>
    </location>
</feature>
<feature type="transmembrane region" description="Helical" evidence="6">
    <location>
        <begin position="6"/>
        <end position="27"/>
    </location>
</feature>
<dbReference type="Gene3D" id="2.30.30.60">
    <property type="match status" value="1"/>
</dbReference>
<dbReference type="InterPro" id="IPR010920">
    <property type="entry name" value="LSM_dom_sf"/>
</dbReference>
<dbReference type="SUPFAM" id="SSF50182">
    <property type="entry name" value="Sm-like ribonucleoproteins"/>
    <property type="match status" value="1"/>
</dbReference>
<evidence type="ECO:0000256" key="2">
    <source>
        <dbReference type="ARBA" id="ARBA00022475"/>
    </source>
</evidence>
<comment type="caution">
    <text evidence="8">The sequence shown here is derived from an EMBL/GenBank/DDBJ whole genome shotgun (WGS) entry which is preliminary data.</text>
</comment>
<organism evidence="8 9">
    <name type="scientific">Methanolobus chelungpuianus</name>
    <dbReference type="NCBI Taxonomy" id="502115"/>
    <lineage>
        <taxon>Archaea</taxon>
        <taxon>Methanobacteriati</taxon>
        <taxon>Methanobacteriota</taxon>
        <taxon>Stenosarchaea group</taxon>
        <taxon>Methanomicrobia</taxon>
        <taxon>Methanosarcinales</taxon>
        <taxon>Methanosarcinaceae</taxon>
        <taxon>Methanolobus</taxon>
    </lineage>
</organism>
<sequence length="394" mass="44634">MPLQDFAVSIVSFAITLLLLLVLSYLFRKKAFFSKDRIIQQLVILIILAAGLGIAVLTLPLSTDDKNLILTLAGIVIGAAITFASTTFVANAMAGIMLRLINPFRRGDFIKTNDTFGRVTEINFLHTQVQSVDRDLIMIPNRMLVSYPLKTIRSSGTIISASVSLGYNISRKTIEKNLLIAAERTGLENPFVHVTELGDFSVTYKVGGLLRDVESIITKRSDFKKNVMDSLHEADIEIVSPTYTNRRNLKDDYVCIPPEEKGGTPVMHDESIPKTEDIIFDKAIEARNLEAIYTNWERFPERRKAIEERIKELPDEKALESMKIELRSLAEQEQELKPSLDLLKSKAGIRKDMDEEERKHILDMIADLDTREHAIDDRYSKLELRVDKLLEGRT</sequence>
<dbReference type="GO" id="GO:0008381">
    <property type="term" value="F:mechanosensitive monoatomic ion channel activity"/>
    <property type="evidence" value="ECO:0007669"/>
    <property type="project" value="InterPro"/>
</dbReference>
<evidence type="ECO:0000256" key="3">
    <source>
        <dbReference type="ARBA" id="ARBA00022692"/>
    </source>
</evidence>
<feature type="transmembrane region" description="Helical" evidence="6">
    <location>
        <begin position="68"/>
        <end position="101"/>
    </location>
</feature>
<keyword evidence="4 6" id="KW-1133">Transmembrane helix</keyword>
<comment type="subcellular location">
    <subcellularLocation>
        <location evidence="1">Cell membrane</location>
        <topology evidence="1">Multi-pass membrane protein</topology>
    </subcellularLocation>
</comment>
<evidence type="ECO:0000256" key="5">
    <source>
        <dbReference type="ARBA" id="ARBA00023136"/>
    </source>
</evidence>
<evidence type="ECO:0000313" key="9">
    <source>
        <dbReference type="Proteomes" id="UP001206983"/>
    </source>
</evidence>
<evidence type="ECO:0000256" key="4">
    <source>
        <dbReference type="ARBA" id="ARBA00022989"/>
    </source>
</evidence>
<keyword evidence="3 6" id="KW-0812">Transmembrane</keyword>
<dbReference type="InterPro" id="IPR023408">
    <property type="entry name" value="MscS_beta-dom_sf"/>
</dbReference>
<keyword evidence="5 6" id="KW-0472">Membrane</keyword>
<gene>
    <name evidence="8" type="ORF">PV02_11155</name>
</gene>
<evidence type="ECO:0000259" key="7">
    <source>
        <dbReference type="Pfam" id="PF00924"/>
    </source>
</evidence>
<dbReference type="RefSeq" id="WP_256623533.1">
    <property type="nucleotide sequence ID" value="NZ_JTEO01000006.1"/>
</dbReference>
<reference evidence="8 9" key="1">
    <citation type="journal article" date="2011" name="Appl. Environ. Microbiol.">
        <title>Methanogenic archaea isolated from Taiwan's Chelungpu fault.</title>
        <authorList>
            <person name="Wu S.Y."/>
            <person name="Lai M.C."/>
        </authorList>
    </citation>
    <scope>NUCLEOTIDE SEQUENCE [LARGE SCALE GENOMIC DNA]</scope>
    <source>
        <strain evidence="8 9">St545Mb</strain>
    </source>
</reference>
<evidence type="ECO:0000313" key="8">
    <source>
        <dbReference type="EMBL" id="MCQ6963618.1"/>
    </source>
</evidence>
<dbReference type="SUPFAM" id="SSF82689">
    <property type="entry name" value="Mechanosensitive channel protein MscS (YggB), C-terminal domain"/>
    <property type="match status" value="1"/>
</dbReference>
<protein>
    <recommendedName>
        <fullName evidence="7">Mechanosensitive ion channel MscS domain-containing protein</fullName>
    </recommendedName>
</protein>
<dbReference type="AlphaFoldDB" id="A0AAE3HD05"/>
<dbReference type="PANTHER" id="PTHR30221:SF18">
    <property type="entry name" value="SLL0590 PROTEIN"/>
    <property type="match status" value="1"/>
</dbReference>
<accession>A0AAE3HD05</accession>
<keyword evidence="2" id="KW-1003">Cell membrane</keyword>
<dbReference type="Proteomes" id="UP001206983">
    <property type="component" value="Unassembled WGS sequence"/>
</dbReference>
<dbReference type="InterPro" id="IPR011066">
    <property type="entry name" value="MscS_channel_C_sf"/>
</dbReference>
<dbReference type="InterPro" id="IPR045275">
    <property type="entry name" value="MscS_archaea/bacteria_type"/>
</dbReference>
<proteinExistence type="predicted"/>